<dbReference type="RefSeq" id="WP_092898024.1">
    <property type="nucleotide sequence ID" value="NZ_FOKK01000009.1"/>
</dbReference>
<evidence type="ECO:0000313" key="2">
    <source>
        <dbReference type="EMBL" id="SFB40152.1"/>
    </source>
</evidence>
<sequence length="113" mass="12862">MIKIYKSITVMMLFCFFHLPPSMAQDILKKTAKDLCVCLKETSKSDTLNLAPKQFLDKCTGATMAKNGVELAEKYDMSTISSIKILRDKLVNELKQDCQQFIKMFSESPLKND</sequence>
<reference evidence="2 3" key="1">
    <citation type="submission" date="2016-10" db="EMBL/GenBank/DDBJ databases">
        <authorList>
            <person name="de Groot N.N."/>
        </authorList>
    </citation>
    <scope>NUCLEOTIDE SEQUENCE [LARGE SCALE GENOMIC DNA]</scope>
    <source>
        <strain evidence="2 3">DSM 23399</strain>
    </source>
</reference>
<evidence type="ECO:0000313" key="3">
    <source>
        <dbReference type="Proteomes" id="UP000198790"/>
    </source>
</evidence>
<dbReference type="Proteomes" id="UP000198790">
    <property type="component" value="Unassembled WGS sequence"/>
</dbReference>
<keyword evidence="3" id="KW-1185">Reference proteome</keyword>
<protein>
    <submittedName>
        <fullName evidence="2">Uncharacterized protein</fullName>
    </submittedName>
</protein>
<evidence type="ECO:0000256" key="1">
    <source>
        <dbReference type="SAM" id="SignalP"/>
    </source>
</evidence>
<organism evidence="2 3">
    <name type="scientific">Algoriphagus aquimarinus</name>
    <dbReference type="NCBI Taxonomy" id="237018"/>
    <lineage>
        <taxon>Bacteria</taxon>
        <taxon>Pseudomonadati</taxon>
        <taxon>Bacteroidota</taxon>
        <taxon>Cytophagia</taxon>
        <taxon>Cytophagales</taxon>
        <taxon>Cyclobacteriaceae</taxon>
        <taxon>Algoriphagus</taxon>
    </lineage>
</organism>
<dbReference type="STRING" id="237018.SAMN04489723_10935"/>
<proteinExistence type="predicted"/>
<feature type="chain" id="PRO_5011635112" evidence="1">
    <location>
        <begin position="25"/>
        <end position="113"/>
    </location>
</feature>
<name>A0A1I1ARM8_9BACT</name>
<dbReference type="EMBL" id="FOKK01000009">
    <property type="protein sequence ID" value="SFB40152.1"/>
    <property type="molecule type" value="Genomic_DNA"/>
</dbReference>
<gene>
    <name evidence="2" type="ORF">SAMN04489723_10935</name>
</gene>
<accession>A0A1I1ARM8</accession>
<dbReference type="AlphaFoldDB" id="A0A1I1ARM8"/>
<feature type="signal peptide" evidence="1">
    <location>
        <begin position="1"/>
        <end position="24"/>
    </location>
</feature>
<keyword evidence="1" id="KW-0732">Signal</keyword>